<feature type="region of interest" description="Disordered" evidence="1">
    <location>
        <begin position="1"/>
        <end position="73"/>
    </location>
</feature>
<reference evidence="2" key="1">
    <citation type="submission" date="2020-11" db="EMBL/GenBank/DDBJ databases">
        <authorList>
            <consortium name="DOE Joint Genome Institute"/>
            <person name="Ahrendt S."/>
            <person name="Riley R."/>
            <person name="Andreopoulos W."/>
            <person name="Labutti K."/>
            <person name="Pangilinan J."/>
            <person name="Ruiz-Duenas F.J."/>
            <person name="Barrasa J.M."/>
            <person name="Sanchez-Garcia M."/>
            <person name="Camarero S."/>
            <person name="Miyauchi S."/>
            <person name="Serrano A."/>
            <person name="Linde D."/>
            <person name="Babiker R."/>
            <person name="Drula E."/>
            <person name="Ayuso-Fernandez I."/>
            <person name="Pacheco R."/>
            <person name="Padilla G."/>
            <person name="Ferreira P."/>
            <person name="Barriuso J."/>
            <person name="Kellner H."/>
            <person name="Castanera R."/>
            <person name="Alfaro M."/>
            <person name="Ramirez L."/>
            <person name="Pisabarro A.G."/>
            <person name="Kuo A."/>
            <person name="Tritt A."/>
            <person name="Lipzen A."/>
            <person name="He G."/>
            <person name="Yan M."/>
            <person name="Ng V."/>
            <person name="Cullen D."/>
            <person name="Martin F."/>
            <person name="Rosso M.-N."/>
            <person name="Henrissat B."/>
            <person name="Hibbett D."/>
            <person name="Martinez A.T."/>
            <person name="Grigoriev I.V."/>
        </authorList>
    </citation>
    <scope>NUCLEOTIDE SEQUENCE</scope>
    <source>
        <strain evidence="2">AH 40177</strain>
    </source>
</reference>
<dbReference type="Proteomes" id="UP000772434">
    <property type="component" value="Unassembled WGS sequence"/>
</dbReference>
<evidence type="ECO:0000256" key="1">
    <source>
        <dbReference type="SAM" id="MobiDB-lite"/>
    </source>
</evidence>
<keyword evidence="3" id="KW-1185">Reference proteome</keyword>
<feature type="region of interest" description="Disordered" evidence="1">
    <location>
        <begin position="381"/>
        <end position="435"/>
    </location>
</feature>
<name>A0A9P5PEC6_9AGAR</name>
<evidence type="ECO:0000313" key="2">
    <source>
        <dbReference type="EMBL" id="KAF9060620.1"/>
    </source>
</evidence>
<dbReference type="OrthoDB" id="3068396at2759"/>
<evidence type="ECO:0000313" key="3">
    <source>
        <dbReference type="Proteomes" id="UP000772434"/>
    </source>
</evidence>
<sequence length="435" mass="47670">MVSWSSQAAPPKSAVSKSAAGASGSLSMSPHSSNAHTSSSRPSARSSTRLSLCSSPYPQQRQKEPPKEHRSKFYEVTSPIMPPAISYWMNASIEVSEGFDQNQLSCNGVPCGYVLPKLALFAGNKNITLQNTYLLTYLKLQDLLLHHMRSLSMGCALKDQKEWRKVIGLELHGSEASCLKVLDEMKESINYTSLTIDLSNLASVYEFLLADHYLYVLEPAGFDEGEPEPGSVVGNLAASTQEARMLKVCDTIPGFLEEGLLFASENLVDFDIATDLFRMGIPLWYICRYTKGLDTMIENPVAPLEFTSNGTLPIHGTNSFLNVSDSETPHPVIYNGLPASFMCYVQIGRYIQQQLSTSLVGSFETSLVPLLSSLLVTLSSSPKHRSHSHNPGFQTNPPPNPLDVLDVKGNEWVSVPPPQQKLRTTGPNDAPEESN</sequence>
<dbReference type="EMBL" id="JADNRY010000234">
    <property type="protein sequence ID" value="KAF9060620.1"/>
    <property type="molecule type" value="Genomic_DNA"/>
</dbReference>
<gene>
    <name evidence="2" type="ORF">BDP27DRAFT_1429845</name>
</gene>
<proteinExistence type="predicted"/>
<dbReference type="AlphaFoldDB" id="A0A9P5PEC6"/>
<feature type="compositionally biased region" description="Basic and acidic residues" evidence="1">
    <location>
        <begin position="61"/>
        <end position="73"/>
    </location>
</feature>
<protein>
    <submittedName>
        <fullName evidence="2">Uncharacterized protein</fullName>
    </submittedName>
</protein>
<feature type="compositionally biased region" description="Low complexity" evidence="1">
    <location>
        <begin position="1"/>
        <end position="52"/>
    </location>
</feature>
<organism evidence="2 3">
    <name type="scientific">Rhodocollybia butyracea</name>
    <dbReference type="NCBI Taxonomy" id="206335"/>
    <lineage>
        <taxon>Eukaryota</taxon>
        <taxon>Fungi</taxon>
        <taxon>Dikarya</taxon>
        <taxon>Basidiomycota</taxon>
        <taxon>Agaricomycotina</taxon>
        <taxon>Agaricomycetes</taxon>
        <taxon>Agaricomycetidae</taxon>
        <taxon>Agaricales</taxon>
        <taxon>Marasmiineae</taxon>
        <taxon>Omphalotaceae</taxon>
        <taxon>Rhodocollybia</taxon>
    </lineage>
</organism>
<accession>A0A9P5PEC6</accession>
<comment type="caution">
    <text evidence="2">The sequence shown here is derived from an EMBL/GenBank/DDBJ whole genome shotgun (WGS) entry which is preliminary data.</text>
</comment>